<reference evidence="1" key="1">
    <citation type="submission" date="2006-06" db="EMBL/GenBank/DDBJ databases">
        <title>Complete sequence of chromosome of Chelativorans sp. BNC1.</title>
        <authorList>
            <consortium name="US DOE Joint Genome Institute"/>
            <person name="Copeland A."/>
            <person name="Lucas S."/>
            <person name="Lapidus A."/>
            <person name="Barry K."/>
            <person name="Detter J.C."/>
            <person name="Glavina del Rio T."/>
            <person name="Hammon N."/>
            <person name="Israni S."/>
            <person name="Dalin E."/>
            <person name="Tice H."/>
            <person name="Pitluck S."/>
            <person name="Chertkov O."/>
            <person name="Brettin T."/>
            <person name="Bruce D."/>
            <person name="Han C."/>
            <person name="Tapia R."/>
            <person name="Gilna P."/>
            <person name="Schmutz J."/>
            <person name="Larimer F."/>
            <person name="Land M."/>
            <person name="Hauser L."/>
            <person name="Kyrpides N."/>
            <person name="Mikhailova N."/>
            <person name="Richardson P."/>
        </authorList>
    </citation>
    <scope>NUCLEOTIDE SEQUENCE</scope>
    <source>
        <strain evidence="1">BNC1</strain>
    </source>
</reference>
<gene>
    <name evidence="1" type="ordered locus">Meso_3155</name>
</gene>
<evidence type="ECO:0000313" key="1">
    <source>
        <dbReference type="EMBL" id="ABG64527.1"/>
    </source>
</evidence>
<dbReference type="eggNOG" id="COG2808">
    <property type="taxonomic scope" value="Bacteria"/>
</dbReference>
<dbReference type="Pfam" id="PF04299">
    <property type="entry name" value="FMN_bind_2"/>
    <property type="match status" value="1"/>
</dbReference>
<dbReference type="STRING" id="266779.Meso_3155"/>
<dbReference type="Gene3D" id="2.30.110.10">
    <property type="entry name" value="Electron Transport, Fmn-binding Protein, Chain A"/>
    <property type="match status" value="1"/>
</dbReference>
<organism evidence="1">
    <name type="scientific">Chelativorans sp. (strain BNC1)</name>
    <dbReference type="NCBI Taxonomy" id="266779"/>
    <lineage>
        <taxon>Bacteria</taxon>
        <taxon>Pseudomonadati</taxon>
        <taxon>Pseudomonadota</taxon>
        <taxon>Alphaproteobacteria</taxon>
        <taxon>Hyphomicrobiales</taxon>
        <taxon>Phyllobacteriaceae</taxon>
        <taxon>Chelativorans</taxon>
    </lineage>
</organism>
<sequence length="200" mass="22157">MSGLFDNWSDRDISDVIDAYPMASIVPHADPLSTIEMPVVLDRDDEGKPVSLTGHLPRRAPIIGLLATNPRCTFLFRGPDSYISPLAAGRSDWAPTWNFIAVRIAANIGPDDTLTDEALDRIVAHMERGRSAPWNRESLGARYETLRRGVIGFRAPVATIVARFKLGQDEQQATFDHILESLGDTALTSWMKRMSGKKPE</sequence>
<accession>Q11DJ8</accession>
<dbReference type="AlphaFoldDB" id="Q11DJ8"/>
<dbReference type="InterPro" id="IPR012349">
    <property type="entry name" value="Split_barrel_FMN-bd"/>
</dbReference>
<dbReference type="KEGG" id="mes:Meso_3155"/>
<dbReference type="OrthoDB" id="9794948at2"/>
<dbReference type="SUPFAM" id="SSF50475">
    <property type="entry name" value="FMN-binding split barrel"/>
    <property type="match status" value="1"/>
</dbReference>
<protein>
    <submittedName>
        <fullName evidence="1">Transcriptional regulator-like protein</fullName>
    </submittedName>
</protein>
<dbReference type="PANTHER" id="PTHR35802">
    <property type="entry name" value="PROTEASE SYNTHASE AND SPORULATION PROTEIN PAI 2"/>
    <property type="match status" value="1"/>
</dbReference>
<dbReference type="HOGENOM" id="CLU_065853_3_0_5"/>
<name>Q11DJ8_CHESB</name>
<dbReference type="InterPro" id="IPR007396">
    <property type="entry name" value="TR_PAI2-type"/>
</dbReference>
<dbReference type="EMBL" id="CP000390">
    <property type="protein sequence ID" value="ABG64527.1"/>
    <property type="molecule type" value="Genomic_DNA"/>
</dbReference>
<dbReference type="PANTHER" id="PTHR35802:SF1">
    <property type="entry name" value="PROTEASE SYNTHASE AND SPORULATION PROTEIN PAI 2"/>
    <property type="match status" value="1"/>
</dbReference>
<proteinExistence type="predicted"/>